<dbReference type="Pfam" id="PF04149">
    <property type="entry name" value="DUF397"/>
    <property type="match status" value="1"/>
</dbReference>
<dbReference type="OrthoDB" id="4315616at2"/>
<reference evidence="3 4" key="1">
    <citation type="submission" date="2019-10" db="EMBL/GenBank/DDBJ databases">
        <title>Streptomyces sp. nov., a novel actinobacterium isolated from alkaline environment.</title>
        <authorList>
            <person name="Golinska P."/>
        </authorList>
    </citation>
    <scope>NUCLEOTIDE SEQUENCE [LARGE SCALE GENOMIC DNA]</scope>
    <source>
        <strain evidence="3 4">OF1</strain>
    </source>
</reference>
<reference evidence="5" key="2">
    <citation type="submission" date="2020-05" db="EMBL/GenBank/DDBJ databases">
        <title>Classification of alakaliphilic streptomycetes isolated from an alkaline soil next to Lonar Crater, India and a proposal for the recognition of Streptomyces alkaliterrae sp. nov.</title>
        <authorList>
            <person name="Golinska P."/>
        </authorList>
    </citation>
    <scope>NUCLEOTIDE SEQUENCE [LARGE SCALE GENOMIC DNA]</scope>
    <source>
        <strain evidence="5">OF8</strain>
    </source>
</reference>
<dbReference type="EMBL" id="JABJXA010000034">
    <property type="protein sequence ID" value="MBB1258810.1"/>
    <property type="molecule type" value="Genomic_DNA"/>
</dbReference>
<sequence>MHRFHFGKSSFSSGSGECVEVATNVAGVVAVRDSKRPDTGFVTTAGAWADFLAHLGKRPVT</sequence>
<dbReference type="RefSeq" id="WP_143650557.1">
    <property type="nucleotide sequence ID" value="NZ_JABJXA010000034.1"/>
</dbReference>
<accession>A0A5P0YX42</accession>
<dbReference type="EMBL" id="VJYK02000308">
    <property type="protein sequence ID" value="MQS04550.1"/>
    <property type="molecule type" value="Genomic_DNA"/>
</dbReference>
<evidence type="ECO:0000313" key="4">
    <source>
        <dbReference type="Proteomes" id="UP000320857"/>
    </source>
</evidence>
<dbReference type="InterPro" id="IPR007278">
    <property type="entry name" value="DUF397"/>
</dbReference>
<dbReference type="AlphaFoldDB" id="A0A5P0YX42"/>
<evidence type="ECO:0000313" key="5">
    <source>
        <dbReference type="Proteomes" id="UP000517765"/>
    </source>
</evidence>
<gene>
    <name evidence="3" type="ORF">FNX44_022280</name>
    <name evidence="2" type="ORF">H3147_08190</name>
</gene>
<organism evidence="3 4">
    <name type="scientific">Streptomyces alkaliterrae</name>
    <dbReference type="NCBI Taxonomy" id="2213162"/>
    <lineage>
        <taxon>Bacteria</taxon>
        <taxon>Bacillati</taxon>
        <taxon>Actinomycetota</taxon>
        <taxon>Actinomycetes</taxon>
        <taxon>Kitasatosporales</taxon>
        <taxon>Streptomycetaceae</taxon>
        <taxon>Streptomyces</taxon>
    </lineage>
</organism>
<keyword evidence="4" id="KW-1185">Reference proteome</keyword>
<evidence type="ECO:0000313" key="3">
    <source>
        <dbReference type="EMBL" id="MQS04550.1"/>
    </source>
</evidence>
<evidence type="ECO:0000313" key="2">
    <source>
        <dbReference type="EMBL" id="MBB1258810.1"/>
    </source>
</evidence>
<proteinExistence type="predicted"/>
<dbReference type="Proteomes" id="UP000517765">
    <property type="component" value="Unassembled WGS sequence"/>
</dbReference>
<evidence type="ECO:0000259" key="1">
    <source>
        <dbReference type="Pfam" id="PF04149"/>
    </source>
</evidence>
<reference evidence="2" key="3">
    <citation type="journal article" name="Syst. Appl. Microbiol.">
        <title>Streptomyces alkaliterrae sp. nov., isolated from an alkaline soil, and emended descriptions of Streptomyces alkaliphilus, Streptomyces calidiresistens and Streptomyces durbertensis.</title>
        <authorList>
            <person name="Swiecimska M."/>
            <person name="Golinska P."/>
            <person name="Nouioui I."/>
            <person name="Wypij M."/>
            <person name="Rai M."/>
            <person name="Sangal V."/>
            <person name="Goodfellow M."/>
        </authorList>
    </citation>
    <scope>NUCLEOTIDE SEQUENCE</scope>
    <source>
        <strain evidence="2">OF8</strain>
    </source>
</reference>
<name>A0A5P0YX42_9ACTN</name>
<protein>
    <submittedName>
        <fullName evidence="3">DUF397 domain-containing protein</fullName>
    </submittedName>
</protein>
<feature type="domain" description="DUF397" evidence="1">
    <location>
        <begin position="8"/>
        <end position="54"/>
    </location>
</feature>
<comment type="caution">
    <text evidence="3">The sequence shown here is derived from an EMBL/GenBank/DDBJ whole genome shotgun (WGS) entry which is preliminary data.</text>
</comment>
<dbReference type="Proteomes" id="UP000320857">
    <property type="component" value="Unassembled WGS sequence"/>
</dbReference>